<dbReference type="EMBL" id="GBHO01032556">
    <property type="protein sequence ID" value="JAG11048.1"/>
    <property type="molecule type" value="Transcribed_RNA"/>
</dbReference>
<dbReference type="EMBL" id="GBHO01032558">
    <property type="protein sequence ID" value="JAG11046.1"/>
    <property type="molecule type" value="Transcribed_RNA"/>
</dbReference>
<keyword evidence="4 9" id="KW-0808">Transferase</keyword>
<keyword evidence="6" id="KW-0677">Repeat</keyword>
<evidence type="ECO:0000256" key="4">
    <source>
        <dbReference type="ARBA" id="ARBA00022679"/>
    </source>
</evidence>
<comment type="cofactor">
    <cofactor evidence="1">
        <name>Zn(2+)</name>
        <dbReference type="ChEBI" id="CHEBI:29105"/>
    </cofactor>
</comment>
<reference evidence="11" key="3">
    <citation type="journal article" date="2016" name="Gigascience">
        <title>De novo construction of an expanded transcriptome assembly for the western tarnished plant bug, Lygus hesperus.</title>
        <authorList>
            <person name="Tassone E.E."/>
            <person name="Geib S.M."/>
            <person name="Hall B."/>
            <person name="Fabrick J.A."/>
            <person name="Brent C.S."/>
            <person name="Hull J.J."/>
        </authorList>
    </citation>
    <scope>NUCLEOTIDE SEQUENCE</scope>
</reference>
<reference evidence="9" key="1">
    <citation type="journal article" date="2014" name="PLoS ONE">
        <title>Transcriptome-Based Identification of ABC Transporters in the Western Tarnished Plant Bug Lygus hesperus.</title>
        <authorList>
            <person name="Hull J.J."/>
            <person name="Chaney K."/>
            <person name="Geib S.M."/>
            <person name="Fabrick J.A."/>
            <person name="Brent C.S."/>
            <person name="Walsh D."/>
            <person name="Lavine L.C."/>
        </authorList>
    </citation>
    <scope>NUCLEOTIDE SEQUENCE</scope>
</reference>
<organism evidence="9">
    <name type="scientific">Lygus hesperus</name>
    <name type="common">Western plant bug</name>
    <dbReference type="NCBI Taxonomy" id="30085"/>
    <lineage>
        <taxon>Eukaryota</taxon>
        <taxon>Metazoa</taxon>
        <taxon>Ecdysozoa</taxon>
        <taxon>Arthropoda</taxon>
        <taxon>Hexapoda</taxon>
        <taxon>Insecta</taxon>
        <taxon>Pterygota</taxon>
        <taxon>Neoptera</taxon>
        <taxon>Paraneoptera</taxon>
        <taxon>Hemiptera</taxon>
        <taxon>Heteroptera</taxon>
        <taxon>Panheteroptera</taxon>
        <taxon>Cimicomorpha</taxon>
        <taxon>Miridae</taxon>
        <taxon>Mirini</taxon>
        <taxon>Lygus</taxon>
    </lineage>
</organism>
<dbReference type="EMBL" id="GDHC01008066">
    <property type="protein sequence ID" value="JAQ10563.1"/>
    <property type="molecule type" value="Transcribed_RNA"/>
</dbReference>
<evidence type="ECO:0000256" key="7">
    <source>
        <dbReference type="ARBA" id="ARBA00022833"/>
    </source>
</evidence>
<comment type="similarity">
    <text evidence="2">Belongs to the protein prenyltransferase subunit beta family.</text>
</comment>
<evidence type="ECO:0000256" key="5">
    <source>
        <dbReference type="ARBA" id="ARBA00022723"/>
    </source>
</evidence>
<keyword evidence="3" id="KW-0637">Prenyltransferase</keyword>
<evidence type="ECO:0000256" key="1">
    <source>
        <dbReference type="ARBA" id="ARBA00001947"/>
    </source>
</evidence>
<sequence>MELLGMFDQQDNPYRKMLAKCAEKLLAMQHEDGGFSGGEQQKPHVLTTYAAVMALIICGTYGEPNLLETILQQINRTKLLEFYSAMKCKDVDDSEYGGFHAHEDGEVDLRTTYCTIAVASILNLLPNDTLTQGVAQFIQRCQGFDGGLAGTPSCESHAGYTYCGVATLALLNQFNYLDTQALLRWIGKRQHRYEGGFDGRPNKLVDGCYSFWVGAVFAILITSSHSSLDASANIHTGWLYNQRSLQQYILIHCQYNCNNTFVPGLCDKPSTAPDLYHTCYCLSGLTLAQRSPINSQLYIYGDPNNLINPTDPVYNISPSCVEAVSAVLATVP</sequence>
<dbReference type="InterPro" id="IPR001330">
    <property type="entry name" value="Prenyltrans"/>
</dbReference>
<dbReference type="Gene3D" id="1.50.10.20">
    <property type="match status" value="1"/>
</dbReference>
<dbReference type="SUPFAM" id="SSF48239">
    <property type="entry name" value="Terpenoid cyclases/Protein prenyltransferases"/>
    <property type="match status" value="1"/>
</dbReference>
<dbReference type="Pfam" id="PF00432">
    <property type="entry name" value="Prenyltrans"/>
    <property type="match status" value="1"/>
</dbReference>
<evidence type="ECO:0000313" key="11">
    <source>
        <dbReference type="EMBL" id="JAQ09107.1"/>
    </source>
</evidence>
<name>A0A0A9WUE7_LYGHE</name>
<evidence type="ECO:0000313" key="9">
    <source>
        <dbReference type="EMBL" id="JAG11046.1"/>
    </source>
</evidence>
<proteinExistence type="inferred from homology"/>
<reference evidence="9" key="2">
    <citation type="submission" date="2014-07" db="EMBL/GenBank/DDBJ databases">
        <authorList>
            <person name="Hull J."/>
        </authorList>
    </citation>
    <scope>NUCLEOTIDE SEQUENCE</scope>
</reference>
<evidence type="ECO:0000256" key="3">
    <source>
        <dbReference type="ARBA" id="ARBA00022602"/>
    </source>
</evidence>
<keyword evidence="5" id="KW-0479">Metal-binding</keyword>
<dbReference type="InterPro" id="IPR045089">
    <property type="entry name" value="PGGT1B-like"/>
</dbReference>
<feature type="domain" description="Prenyltransferase alpha-alpha toroid" evidence="8">
    <location>
        <begin position="17"/>
        <end position="316"/>
    </location>
</feature>
<dbReference type="GO" id="GO:0005965">
    <property type="term" value="C:protein farnesyltransferase complex"/>
    <property type="evidence" value="ECO:0007669"/>
    <property type="project" value="TreeGrafter"/>
</dbReference>
<evidence type="ECO:0000313" key="12">
    <source>
        <dbReference type="EMBL" id="JAQ10563.1"/>
    </source>
</evidence>
<dbReference type="PANTHER" id="PTHR11774:SF6">
    <property type="entry name" value="PROTEIN FARNESYLTRANSFERASE SUBUNIT BETA"/>
    <property type="match status" value="1"/>
</dbReference>
<keyword evidence="7" id="KW-0862">Zinc</keyword>
<dbReference type="PANTHER" id="PTHR11774">
    <property type="entry name" value="GERANYLGERANYL TRANSFERASE TYPE BETA SUBUNIT"/>
    <property type="match status" value="1"/>
</dbReference>
<dbReference type="GO" id="GO:0046872">
    <property type="term" value="F:metal ion binding"/>
    <property type="evidence" value="ECO:0007669"/>
    <property type="project" value="UniProtKB-KW"/>
</dbReference>
<evidence type="ECO:0000256" key="6">
    <source>
        <dbReference type="ARBA" id="ARBA00022737"/>
    </source>
</evidence>
<dbReference type="EMBL" id="GDHC01009522">
    <property type="protein sequence ID" value="JAQ09107.1"/>
    <property type="molecule type" value="Transcribed_RNA"/>
</dbReference>
<evidence type="ECO:0000313" key="10">
    <source>
        <dbReference type="EMBL" id="JAG11048.1"/>
    </source>
</evidence>
<evidence type="ECO:0000259" key="8">
    <source>
        <dbReference type="Pfam" id="PF00432"/>
    </source>
</evidence>
<dbReference type="GO" id="GO:0004660">
    <property type="term" value="F:protein farnesyltransferase activity"/>
    <property type="evidence" value="ECO:0007669"/>
    <property type="project" value="TreeGrafter"/>
</dbReference>
<gene>
    <name evidence="9" type="primary">FNTB_2</name>
    <name evidence="11" type="synonym">FNTB_1</name>
    <name evidence="10" type="synonym">FNTB_3</name>
    <name evidence="10" type="ORF">CM83_18719</name>
    <name evidence="9" type="ORF">CM83_18735</name>
    <name evidence="11" type="ORF">g.28298</name>
    <name evidence="12" type="ORF">g.28314</name>
</gene>
<evidence type="ECO:0000256" key="2">
    <source>
        <dbReference type="ARBA" id="ARBA00010497"/>
    </source>
</evidence>
<protein>
    <submittedName>
        <fullName evidence="9">Protein farnesyltransferase subunit beta</fullName>
    </submittedName>
</protein>
<dbReference type="AlphaFoldDB" id="A0A0A9WUE7"/>
<accession>A0A0A9WUE7</accession>
<dbReference type="InterPro" id="IPR008930">
    <property type="entry name" value="Terpenoid_cyclase/PrenylTrfase"/>
</dbReference>